<dbReference type="InterPro" id="IPR008257">
    <property type="entry name" value="Pept_M19"/>
</dbReference>
<dbReference type="Gene3D" id="3.20.20.140">
    <property type="entry name" value="Metal-dependent hydrolases"/>
    <property type="match status" value="1"/>
</dbReference>
<dbReference type="SUPFAM" id="SSF51556">
    <property type="entry name" value="Metallo-dependent hydrolases"/>
    <property type="match status" value="1"/>
</dbReference>
<gene>
    <name evidence="1" type="ORF">HLPR_01790</name>
</gene>
<evidence type="ECO:0000313" key="1">
    <source>
        <dbReference type="EMBL" id="BEP27848.1"/>
    </source>
</evidence>
<proteinExistence type="predicted"/>
<organism evidence="1 2">
    <name type="scientific">Helicovermis profundi</name>
    <dbReference type="NCBI Taxonomy" id="3065157"/>
    <lineage>
        <taxon>Bacteria</taxon>
        <taxon>Bacillati</taxon>
        <taxon>Bacillota</taxon>
        <taxon>Clostridia</taxon>
        <taxon>Helicovermis</taxon>
    </lineage>
</organism>
<dbReference type="EMBL" id="AP028654">
    <property type="protein sequence ID" value="BEP27848.1"/>
    <property type="molecule type" value="Genomic_DNA"/>
</dbReference>
<reference evidence="1 2" key="1">
    <citation type="submission" date="2023-08" db="EMBL/GenBank/DDBJ databases">
        <title>Helicovermis profunda gen. nov., sp. nov., a novel mesophilic, fermentative bacterium within the Bacillota from a deep-sea hydrothermal vent chimney.</title>
        <authorList>
            <person name="Miyazaki U."/>
            <person name="Mizutani D."/>
            <person name="Hashimoto Y."/>
            <person name="Tame A."/>
            <person name="Sawayama S."/>
            <person name="Miyazaki J."/>
            <person name="Takai K."/>
            <person name="Nakagawa S."/>
        </authorList>
    </citation>
    <scope>NUCLEOTIDE SEQUENCE [LARGE SCALE GENOMIC DNA]</scope>
    <source>
        <strain evidence="1 2">S502</strain>
    </source>
</reference>
<dbReference type="PROSITE" id="PS51365">
    <property type="entry name" value="RENAL_DIPEPTIDASE_2"/>
    <property type="match status" value="1"/>
</dbReference>
<dbReference type="KEGG" id="hprf:HLPR_01790"/>
<dbReference type="GO" id="GO:0070573">
    <property type="term" value="F:metallodipeptidase activity"/>
    <property type="evidence" value="ECO:0007669"/>
    <property type="project" value="InterPro"/>
</dbReference>
<dbReference type="InterPro" id="IPR032466">
    <property type="entry name" value="Metal_Hydrolase"/>
</dbReference>
<keyword evidence="2" id="KW-1185">Reference proteome</keyword>
<dbReference type="Pfam" id="PF01244">
    <property type="entry name" value="Peptidase_M19"/>
    <property type="match status" value="1"/>
</dbReference>
<evidence type="ECO:0000313" key="2">
    <source>
        <dbReference type="Proteomes" id="UP001321786"/>
    </source>
</evidence>
<name>A0AAU9E0U1_9FIRM</name>
<accession>A0AAU9E0U1</accession>
<dbReference type="Proteomes" id="UP001321786">
    <property type="component" value="Chromosome"/>
</dbReference>
<dbReference type="AlphaFoldDB" id="A0AAU9E0U1"/>
<protein>
    <recommendedName>
        <fullName evidence="3">Dipeptidase</fullName>
    </recommendedName>
</protein>
<sequence>MKDKTKQTVNTLCDHIDYIVSKSSDKNVGFGFDLCNKFYDNLDNIDLLKDHSEAYLIVVELINRGYSDASIKRIVGLNFYELLLENLK</sequence>
<evidence type="ECO:0008006" key="3">
    <source>
        <dbReference type="Google" id="ProtNLM"/>
    </source>
</evidence>
<dbReference type="GO" id="GO:0006508">
    <property type="term" value="P:proteolysis"/>
    <property type="evidence" value="ECO:0007669"/>
    <property type="project" value="InterPro"/>
</dbReference>